<evidence type="ECO:0000256" key="2">
    <source>
        <dbReference type="ARBA" id="ARBA00007886"/>
    </source>
</evidence>
<evidence type="ECO:0000256" key="3">
    <source>
        <dbReference type="ARBA" id="ARBA00022544"/>
    </source>
</evidence>
<feature type="domain" description="Spore germination protein N-terminal" evidence="10">
    <location>
        <begin position="27"/>
        <end position="195"/>
    </location>
</feature>
<evidence type="ECO:0000256" key="5">
    <source>
        <dbReference type="ARBA" id="ARBA00023136"/>
    </source>
</evidence>
<keyword evidence="5 8" id="KW-0472">Membrane</keyword>
<reference evidence="12" key="1">
    <citation type="journal article" date="2019" name="Int. J. Syst. Evol. Microbiol.">
        <title>The Global Catalogue of Microorganisms (GCM) 10K type strain sequencing project: providing services to taxonomists for standard genome sequencing and annotation.</title>
        <authorList>
            <consortium name="The Broad Institute Genomics Platform"/>
            <consortium name="The Broad Institute Genome Sequencing Center for Infectious Disease"/>
            <person name="Wu L."/>
            <person name="Ma J."/>
        </authorList>
    </citation>
    <scope>NUCLEOTIDE SEQUENCE [LARGE SCALE GENOMIC DNA]</scope>
    <source>
        <strain evidence="12">IBRC-M 10703</strain>
    </source>
</reference>
<evidence type="ECO:0000256" key="7">
    <source>
        <dbReference type="ARBA" id="ARBA00023288"/>
    </source>
</evidence>
<dbReference type="InterPro" id="IPR038501">
    <property type="entry name" value="Spore_GerAC_C_sf"/>
</dbReference>
<name>A0ABV8GXK5_9BACI</name>
<evidence type="ECO:0000256" key="1">
    <source>
        <dbReference type="ARBA" id="ARBA00004635"/>
    </source>
</evidence>
<dbReference type="InterPro" id="IPR046953">
    <property type="entry name" value="Spore_GerAC-like_C"/>
</dbReference>
<proteinExistence type="inferred from homology"/>
<accession>A0ABV8GXK5</accession>
<keyword evidence="8" id="KW-1133">Transmembrane helix</keyword>
<keyword evidence="7" id="KW-0449">Lipoprotein</keyword>
<dbReference type="Proteomes" id="UP001595772">
    <property type="component" value="Unassembled WGS sequence"/>
</dbReference>
<dbReference type="InterPro" id="IPR008844">
    <property type="entry name" value="Spore_GerAC-like"/>
</dbReference>
<dbReference type="EMBL" id="JBHSAO010000008">
    <property type="protein sequence ID" value="MFC4024574.1"/>
    <property type="molecule type" value="Genomic_DNA"/>
</dbReference>
<keyword evidence="12" id="KW-1185">Reference proteome</keyword>
<sequence length="385" mass="44064">MGLRRKIVLIIIIITHLIFLSACILQTREIESLGIIHTRGIDIAADDDNQIETSVVVFQFDAQSEEITTTLFGKGHTLKQSLNDAGRQTKYALTPGQIRVEIYSKEIAQRGILPYISTLVRDSRVADTMYLAISNTHAKELLTKGQDAITSTVGQYIEGILEKEIEENAIPNSSLYDFSRRETEIGQDPVLPIIDLVEDRPALTGLAVFRDDKLVDEVSLEDAYLIHQFLDTTKNTPLDITLPVEPFEKYIKNSGELEDPENLYLRLTVLKGKNKTKITDFQNLNYKATINIETDLYELSEHIRIDNEEILNLLEKEVEKEITRQYDTLFAKLQELNTDPFGLGTIYHSKKREGNFTTEEWREKYPDVTMDFNVNVEIKHYGTFQ</sequence>
<evidence type="ECO:0000256" key="6">
    <source>
        <dbReference type="ARBA" id="ARBA00023139"/>
    </source>
</evidence>
<dbReference type="InterPro" id="IPR057336">
    <property type="entry name" value="GerAC_N"/>
</dbReference>
<dbReference type="RefSeq" id="WP_379497062.1">
    <property type="nucleotide sequence ID" value="NZ_JBHSAO010000008.1"/>
</dbReference>
<evidence type="ECO:0000256" key="8">
    <source>
        <dbReference type="SAM" id="Phobius"/>
    </source>
</evidence>
<feature type="transmembrane region" description="Helical" evidence="8">
    <location>
        <begin position="7"/>
        <end position="27"/>
    </location>
</feature>
<evidence type="ECO:0000256" key="4">
    <source>
        <dbReference type="ARBA" id="ARBA00022729"/>
    </source>
</evidence>
<comment type="caution">
    <text evidence="11">The sequence shown here is derived from an EMBL/GenBank/DDBJ whole genome shotgun (WGS) entry which is preliminary data.</text>
</comment>
<dbReference type="Pfam" id="PF25198">
    <property type="entry name" value="Spore_GerAC_N"/>
    <property type="match status" value="1"/>
</dbReference>
<evidence type="ECO:0000259" key="10">
    <source>
        <dbReference type="Pfam" id="PF25198"/>
    </source>
</evidence>
<keyword evidence="3" id="KW-0309">Germination</keyword>
<comment type="similarity">
    <text evidence="2">Belongs to the GerABKC lipoprotein family.</text>
</comment>
<feature type="domain" description="Spore germination GerAC-like C-terminal" evidence="9">
    <location>
        <begin position="204"/>
        <end position="382"/>
    </location>
</feature>
<keyword evidence="8" id="KW-0812">Transmembrane</keyword>
<keyword evidence="6" id="KW-0564">Palmitate</keyword>
<dbReference type="PANTHER" id="PTHR35789">
    <property type="entry name" value="SPORE GERMINATION PROTEIN B3"/>
    <property type="match status" value="1"/>
</dbReference>
<protein>
    <submittedName>
        <fullName evidence="11">Ger(X)C family spore germination protein</fullName>
    </submittedName>
</protein>
<dbReference type="Pfam" id="PF05504">
    <property type="entry name" value="Spore_GerAC"/>
    <property type="match status" value="1"/>
</dbReference>
<gene>
    <name evidence="11" type="ORF">ACFOUV_12280</name>
</gene>
<keyword evidence="4" id="KW-0732">Signal</keyword>
<evidence type="ECO:0000313" key="11">
    <source>
        <dbReference type="EMBL" id="MFC4024574.1"/>
    </source>
</evidence>
<comment type="subcellular location">
    <subcellularLocation>
        <location evidence="1">Membrane</location>
        <topology evidence="1">Lipid-anchor</topology>
    </subcellularLocation>
</comment>
<organism evidence="11 12">
    <name type="scientific">Oceanobacillus longus</name>
    <dbReference type="NCBI Taxonomy" id="930120"/>
    <lineage>
        <taxon>Bacteria</taxon>
        <taxon>Bacillati</taxon>
        <taxon>Bacillota</taxon>
        <taxon>Bacilli</taxon>
        <taxon>Bacillales</taxon>
        <taxon>Bacillaceae</taxon>
        <taxon>Oceanobacillus</taxon>
    </lineage>
</organism>
<dbReference type="NCBIfam" id="TIGR02887">
    <property type="entry name" value="spore_ger_x_C"/>
    <property type="match status" value="1"/>
</dbReference>
<dbReference type="PANTHER" id="PTHR35789:SF1">
    <property type="entry name" value="SPORE GERMINATION PROTEIN B3"/>
    <property type="match status" value="1"/>
</dbReference>
<dbReference type="PROSITE" id="PS51257">
    <property type="entry name" value="PROKAR_LIPOPROTEIN"/>
    <property type="match status" value="1"/>
</dbReference>
<dbReference type="Gene3D" id="3.30.300.210">
    <property type="entry name" value="Nutrient germinant receptor protein C, domain 3"/>
    <property type="match status" value="1"/>
</dbReference>
<evidence type="ECO:0000259" key="9">
    <source>
        <dbReference type="Pfam" id="PF05504"/>
    </source>
</evidence>
<evidence type="ECO:0000313" key="12">
    <source>
        <dbReference type="Proteomes" id="UP001595772"/>
    </source>
</evidence>